<protein>
    <recommendedName>
        <fullName evidence="4">Pseudouridine synthase</fullName>
        <ecNumber evidence="4">5.4.99.-</ecNumber>
    </recommendedName>
</protein>
<evidence type="ECO:0000313" key="7">
    <source>
        <dbReference type="Proteomes" id="UP001195571"/>
    </source>
</evidence>
<dbReference type="Gene3D" id="3.30.70.580">
    <property type="entry name" value="Pseudouridine synthase I, catalytic domain, N-terminal subdomain"/>
    <property type="match status" value="1"/>
</dbReference>
<keyword evidence="7" id="KW-1185">Reference proteome</keyword>
<comment type="similarity">
    <text evidence="1 4">Belongs to the pseudouridine synthase RsuA family.</text>
</comment>
<dbReference type="InterPro" id="IPR006145">
    <property type="entry name" value="PsdUridine_synth_RsuA/RluA"/>
</dbReference>
<dbReference type="InterPro" id="IPR000748">
    <property type="entry name" value="PsdUridine_synth_RsuA/RluB/E/F"/>
</dbReference>
<dbReference type="PANTHER" id="PTHR47683">
    <property type="entry name" value="PSEUDOURIDINE SYNTHASE FAMILY PROTEIN-RELATED"/>
    <property type="match status" value="1"/>
</dbReference>
<dbReference type="InterPro" id="IPR002942">
    <property type="entry name" value="S4_RNA-bd"/>
</dbReference>
<comment type="caution">
    <text evidence="6">The sequence shown here is derived from an EMBL/GenBank/DDBJ whole genome shotgun (WGS) entry which is preliminary data.</text>
</comment>
<reference evidence="6" key="1">
    <citation type="submission" date="2021-04" db="EMBL/GenBank/DDBJ databases">
        <title>Genomic features of Candidatus Phytoplasma meliae isolate ChTYXIII (1SrXIII-G).</title>
        <authorList>
            <person name="Fernandez F.D."/>
            <person name="Conci L.R."/>
        </authorList>
    </citation>
    <scope>NUCLEOTIDE SEQUENCE [LARGE SCALE GENOMIC DNA]</scope>
    <source>
        <strain evidence="6">ChTYXIII-Mo</strain>
    </source>
</reference>
<dbReference type="CDD" id="cd02870">
    <property type="entry name" value="PseudoU_synth_RsuA_like"/>
    <property type="match status" value="1"/>
</dbReference>
<dbReference type="Gene3D" id="3.10.290.10">
    <property type="entry name" value="RNA-binding S4 domain"/>
    <property type="match status" value="1"/>
</dbReference>
<dbReference type="Proteomes" id="UP001195571">
    <property type="component" value="Unassembled WGS sequence"/>
</dbReference>
<dbReference type="CDD" id="cd00165">
    <property type="entry name" value="S4"/>
    <property type="match status" value="1"/>
</dbReference>
<feature type="domain" description="RNA-binding S4" evidence="5">
    <location>
        <begin position="2"/>
        <end position="59"/>
    </location>
</feature>
<proteinExistence type="inferred from homology"/>
<dbReference type="EMBL" id="JACAOD020000001">
    <property type="protein sequence ID" value="MBP5835686.1"/>
    <property type="molecule type" value="Genomic_DNA"/>
</dbReference>
<dbReference type="SUPFAM" id="SSF55120">
    <property type="entry name" value="Pseudouridine synthase"/>
    <property type="match status" value="1"/>
</dbReference>
<keyword evidence="2 4" id="KW-0413">Isomerase</keyword>
<evidence type="ECO:0000256" key="1">
    <source>
        <dbReference type="ARBA" id="ARBA00008348"/>
    </source>
</evidence>
<dbReference type="RefSeq" id="WP_203551950.1">
    <property type="nucleotide sequence ID" value="NZ_JACAOD020000001.1"/>
</dbReference>
<dbReference type="InterPro" id="IPR020103">
    <property type="entry name" value="PsdUridine_synth_cat_dom_sf"/>
</dbReference>
<dbReference type="PANTHER" id="PTHR47683:SF2">
    <property type="entry name" value="RNA-BINDING S4 DOMAIN-CONTAINING PROTEIN"/>
    <property type="match status" value="1"/>
</dbReference>
<sequence length="245" mass="27918">MERLQKVLAAAGVASRRKAEALILQKRVKVNNQIVDQLGAKVFSSDVITLDNTPIVKIAFFYYLLNKPMGYLSTAKDNKKRLTVLDLLAEAKNQRLYPVGRLDFNTTGLLLITNDGDLTQKLTHPCFAVPKEYHVKINVFLTKKDLLVFKKGILIDNNYLATVQEVCLLKNCRLPKPSTWLKIVITEGKNRQIRKMIASLGYQVLKLKRYRYAFLTIDGLTMGAYRPLKVHEIKKLKVLTNQVSK</sequence>
<organism evidence="6 7">
    <name type="scientific">Candidatus Phytoplasma meliae</name>
    <dbReference type="NCBI Taxonomy" id="1848402"/>
    <lineage>
        <taxon>Bacteria</taxon>
        <taxon>Bacillati</taxon>
        <taxon>Mycoplasmatota</taxon>
        <taxon>Mollicutes</taxon>
        <taxon>Acholeplasmatales</taxon>
        <taxon>Acholeplasmataceae</taxon>
        <taxon>Candidatus Phytoplasma</taxon>
        <taxon>16SrXIII (Mexican periwinkle virescence group)</taxon>
    </lineage>
</organism>
<dbReference type="Gene3D" id="3.30.70.1560">
    <property type="entry name" value="Alpha-L RNA-binding motif"/>
    <property type="match status" value="1"/>
</dbReference>
<dbReference type="SUPFAM" id="SSF55174">
    <property type="entry name" value="Alpha-L RNA-binding motif"/>
    <property type="match status" value="1"/>
</dbReference>
<dbReference type="NCBIfam" id="TIGR00093">
    <property type="entry name" value="pseudouridine synthase"/>
    <property type="match status" value="1"/>
</dbReference>
<evidence type="ECO:0000256" key="4">
    <source>
        <dbReference type="RuleBase" id="RU003887"/>
    </source>
</evidence>
<evidence type="ECO:0000256" key="3">
    <source>
        <dbReference type="PROSITE-ProRule" id="PRU00182"/>
    </source>
</evidence>
<dbReference type="PROSITE" id="PS50889">
    <property type="entry name" value="S4"/>
    <property type="match status" value="1"/>
</dbReference>
<name>A0ABS5CXI5_9MOLU</name>
<evidence type="ECO:0000259" key="5">
    <source>
        <dbReference type="SMART" id="SM00363"/>
    </source>
</evidence>
<gene>
    <name evidence="6" type="ORF">CHTY_000280</name>
</gene>
<dbReference type="InterPro" id="IPR050343">
    <property type="entry name" value="RsuA_PseudoU_synthase"/>
</dbReference>
<dbReference type="PROSITE" id="PS01149">
    <property type="entry name" value="PSI_RSU"/>
    <property type="match status" value="1"/>
</dbReference>
<dbReference type="Pfam" id="PF01479">
    <property type="entry name" value="S4"/>
    <property type="match status" value="1"/>
</dbReference>
<dbReference type="EC" id="5.4.99.-" evidence="4"/>
<accession>A0ABS5CXI5</accession>
<keyword evidence="3" id="KW-0694">RNA-binding</keyword>
<dbReference type="InterPro" id="IPR018496">
    <property type="entry name" value="PsdUridine_synth_RsuA/RluB_CS"/>
</dbReference>
<dbReference type="InterPro" id="IPR036986">
    <property type="entry name" value="S4_RNA-bd_sf"/>
</dbReference>
<dbReference type="InterPro" id="IPR020094">
    <property type="entry name" value="TruA/RsuA/RluB/E/F_N"/>
</dbReference>
<dbReference type="InterPro" id="IPR042092">
    <property type="entry name" value="PsdUridine_s_RsuA/RluB/E/F_cat"/>
</dbReference>
<dbReference type="Pfam" id="PF00849">
    <property type="entry name" value="PseudoU_synth_2"/>
    <property type="match status" value="1"/>
</dbReference>
<dbReference type="SMART" id="SM00363">
    <property type="entry name" value="S4"/>
    <property type="match status" value="1"/>
</dbReference>
<evidence type="ECO:0000313" key="6">
    <source>
        <dbReference type="EMBL" id="MBP5835686.1"/>
    </source>
</evidence>
<evidence type="ECO:0000256" key="2">
    <source>
        <dbReference type="ARBA" id="ARBA00023235"/>
    </source>
</evidence>